<accession>A0ABP1CNS1</accession>
<keyword evidence="3" id="KW-1185">Reference proteome</keyword>
<reference evidence="3" key="1">
    <citation type="submission" date="2024-04" db="EMBL/GenBank/DDBJ databases">
        <authorList>
            <person name="Shaw F."/>
            <person name="Minotto A."/>
        </authorList>
    </citation>
    <scope>NUCLEOTIDE SEQUENCE [LARGE SCALE GENOMIC DNA]</scope>
</reference>
<sequence length="189" mass="21252">MSKTKDSAPSHWPQGLRHLTEQSYHHSVPTELQSFLRPKSSASVISVDDSRSLVLIRPIKDAVHPAYGQYGLFAARKIPPKSHILDYLGEIHCDDRPDSDYDLSLYRSQDGISVGVDASQMGNEGRFINDFRGVRPRPNAMFEERRTSVGELCMSVWCGTKPINKGDEILVSYGKSWWKERTSNGGLET</sequence>
<dbReference type="PROSITE" id="PS50280">
    <property type="entry name" value="SET"/>
    <property type="match status" value="1"/>
</dbReference>
<protein>
    <recommendedName>
        <fullName evidence="1">SET domain-containing protein</fullName>
    </recommendedName>
</protein>
<evidence type="ECO:0000313" key="3">
    <source>
        <dbReference type="Proteomes" id="UP001497453"/>
    </source>
</evidence>
<evidence type="ECO:0000313" key="2">
    <source>
        <dbReference type="EMBL" id="CAL1696373.1"/>
    </source>
</evidence>
<name>A0ABP1CNS1_9APHY</name>
<organism evidence="2 3">
    <name type="scientific">Somion occarium</name>
    <dbReference type="NCBI Taxonomy" id="3059160"/>
    <lineage>
        <taxon>Eukaryota</taxon>
        <taxon>Fungi</taxon>
        <taxon>Dikarya</taxon>
        <taxon>Basidiomycota</taxon>
        <taxon>Agaricomycotina</taxon>
        <taxon>Agaricomycetes</taxon>
        <taxon>Polyporales</taxon>
        <taxon>Cerrenaceae</taxon>
        <taxon>Somion</taxon>
    </lineage>
</organism>
<dbReference type="Pfam" id="PF00856">
    <property type="entry name" value="SET"/>
    <property type="match status" value="1"/>
</dbReference>
<dbReference type="SUPFAM" id="SSF82199">
    <property type="entry name" value="SET domain"/>
    <property type="match status" value="1"/>
</dbReference>
<evidence type="ECO:0000259" key="1">
    <source>
        <dbReference type="PROSITE" id="PS50280"/>
    </source>
</evidence>
<dbReference type="EMBL" id="OZ037944">
    <property type="protein sequence ID" value="CAL1696373.1"/>
    <property type="molecule type" value="Genomic_DNA"/>
</dbReference>
<dbReference type="InterPro" id="IPR001214">
    <property type="entry name" value="SET_dom"/>
</dbReference>
<proteinExistence type="predicted"/>
<dbReference type="Proteomes" id="UP001497453">
    <property type="component" value="Chromosome 1"/>
</dbReference>
<feature type="domain" description="SET" evidence="1">
    <location>
        <begin position="52"/>
        <end position="174"/>
    </location>
</feature>
<dbReference type="Gene3D" id="2.170.270.10">
    <property type="entry name" value="SET domain"/>
    <property type="match status" value="1"/>
</dbReference>
<dbReference type="InterPro" id="IPR046341">
    <property type="entry name" value="SET_dom_sf"/>
</dbReference>
<gene>
    <name evidence="2" type="ORF">GFSPODELE1_LOCUS1159</name>
</gene>